<comment type="catalytic activity">
    <reaction evidence="9">
        <text>a 5'-end NAD(+)-phospho-ribonucleoside in mRNA + H2O = a 5'-end phospho-adenosine-phospho-ribonucleoside in mRNA + beta-nicotinamide D-ribonucleotide + 2 H(+)</text>
        <dbReference type="Rhea" id="RHEA:60876"/>
        <dbReference type="Rhea" id="RHEA-COMP:15698"/>
        <dbReference type="Rhea" id="RHEA-COMP:15719"/>
        <dbReference type="ChEBI" id="CHEBI:14649"/>
        <dbReference type="ChEBI" id="CHEBI:15377"/>
        <dbReference type="ChEBI" id="CHEBI:15378"/>
        <dbReference type="ChEBI" id="CHEBI:144029"/>
        <dbReference type="ChEBI" id="CHEBI:144051"/>
    </reaction>
    <physiologicalReaction direction="left-to-right" evidence="9">
        <dbReference type="Rhea" id="RHEA:60877"/>
    </physiologicalReaction>
</comment>
<dbReference type="NCBIfam" id="NF001299">
    <property type="entry name" value="PRK00241.1"/>
    <property type="match status" value="1"/>
</dbReference>
<dbReference type="InterPro" id="IPR049734">
    <property type="entry name" value="NudC-like_C"/>
</dbReference>
<dbReference type="InterPro" id="IPR015797">
    <property type="entry name" value="NUDIX_hydrolase-like_dom_sf"/>
</dbReference>
<dbReference type="Pfam" id="PF09297">
    <property type="entry name" value="Zn_ribbon_NUD"/>
    <property type="match status" value="1"/>
</dbReference>
<gene>
    <name evidence="11" type="primary">nudC</name>
    <name evidence="11" type="ORF">K8U81_06365</name>
</gene>
<accession>A0A921FCZ3</accession>
<comment type="cofactor">
    <cofactor evidence="2">
        <name>Zn(2+)</name>
        <dbReference type="ChEBI" id="CHEBI:29105"/>
    </cofactor>
</comment>
<comment type="similarity">
    <text evidence="3">Belongs to the Nudix hydrolase family. NudC subfamily.</text>
</comment>
<reference evidence="11" key="1">
    <citation type="journal article" date="2021" name="PeerJ">
        <title>Extensive microbial diversity within the chicken gut microbiome revealed by metagenomics and culture.</title>
        <authorList>
            <person name="Gilroy R."/>
            <person name="Ravi A."/>
            <person name="Getino M."/>
            <person name="Pursley I."/>
            <person name="Horton D.L."/>
            <person name="Alikhan N.F."/>
            <person name="Baker D."/>
            <person name="Gharbi K."/>
            <person name="Hall N."/>
            <person name="Watson M."/>
            <person name="Adriaenssens E.M."/>
            <person name="Foster-Nyarko E."/>
            <person name="Jarju S."/>
            <person name="Secka A."/>
            <person name="Antonio M."/>
            <person name="Oren A."/>
            <person name="Chaudhuri R.R."/>
            <person name="La Ragione R."/>
            <person name="Hildebrand F."/>
            <person name="Pallen M.J."/>
        </authorList>
    </citation>
    <scope>NUCLEOTIDE SEQUENCE</scope>
    <source>
        <strain evidence="11">CHK165-8395</strain>
    </source>
</reference>
<dbReference type="GO" id="GO:0019677">
    <property type="term" value="P:NAD+ catabolic process"/>
    <property type="evidence" value="ECO:0007669"/>
    <property type="project" value="TreeGrafter"/>
</dbReference>
<sequence>TYAIHIPVSGDENSPRMMKDLRASFDVLPLEEYKRAGKASQILNWDKNSRYCPMCGVPTVQVSPIAKRCPECRQEFYPRISPAVIVLIKKEDSILLVHARNFRGTFKGLVAGFLEPGETLEECVHREVMEETGLTIKNLKYFGSQPWPYPSGIMVGYYAEYESGTIKLQDEELSAGAFYNRNNLPEIPKKLSIARQLIDAWLDNKI</sequence>
<evidence type="ECO:0000259" key="10">
    <source>
        <dbReference type="PROSITE" id="PS51462"/>
    </source>
</evidence>
<dbReference type="Gene3D" id="3.90.79.20">
    <property type="match status" value="1"/>
</dbReference>
<dbReference type="PROSITE" id="PS00893">
    <property type="entry name" value="NUDIX_BOX"/>
    <property type="match status" value="1"/>
</dbReference>
<dbReference type="InterPro" id="IPR020084">
    <property type="entry name" value="NUDIX_hydrolase_CS"/>
</dbReference>
<dbReference type="CDD" id="cd03429">
    <property type="entry name" value="NUDIX_NADH_pyrophosphatase_Nudt13"/>
    <property type="match status" value="1"/>
</dbReference>
<comment type="caution">
    <text evidence="11">The sequence shown here is derived from an EMBL/GenBank/DDBJ whole genome shotgun (WGS) entry which is preliminary data.</text>
</comment>
<dbReference type="Gene3D" id="3.90.79.10">
    <property type="entry name" value="Nucleoside Triphosphate Pyrophosphohydrolase"/>
    <property type="match status" value="1"/>
</dbReference>
<dbReference type="GO" id="GO:0046872">
    <property type="term" value="F:metal ion binding"/>
    <property type="evidence" value="ECO:0007669"/>
    <property type="project" value="UniProtKB-KW"/>
</dbReference>
<organism evidence="11 12">
    <name type="scientific">Phocaeicola coprocola</name>
    <dbReference type="NCBI Taxonomy" id="310298"/>
    <lineage>
        <taxon>Bacteria</taxon>
        <taxon>Pseudomonadati</taxon>
        <taxon>Bacteroidota</taxon>
        <taxon>Bacteroidia</taxon>
        <taxon>Bacteroidales</taxon>
        <taxon>Bacteroidaceae</taxon>
        <taxon>Phocaeicola</taxon>
    </lineage>
</organism>
<keyword evidence="8" id="KW-0520">NAD</keyword>
<comment type="cofactor">
    <cofactor evidence="1">
        <name>Mg(2+)</name>
        <dbReference type="ChEBI" id="CHEBI:18420"/>
    </cofactor>
</comment>
<dbReference type="AlphaFoldDB" id="A0A921FCZ3"/>
<protein>
    <recommendedName>
        <fullName evidence="4">NAD(+) diphosphatase</fullName>
        <ecNumber evidence="4">3.6.1.22</ecNumber>
    </recommendedName>
</protein>
<keyword evidence="7" id="KW-0460">Magnesium</keyword>
<dbReference type="Proteomes" id="UP000718012">
    <property type="component" value="Unassembled WGS sequence"/>
</dbReference>
<proteinExistence type="inferred from homology"/>
<dbReference type="EC" id="3.6.1.22" evidence="4"/>
<evidence type="ECO:0000256" key="9">
    <source>
        <dbReference type="ARBA" id="ARBA00023679"/>
    </source>
</evidence>
<evidence type="ECO:0000256" key="1">
    <source>
        <dbReference type="ARBA" id="ARBA00001946"/>
    </source>
</evidence>
<evidence type="ECO:0000256" key="5">
    <source>
        <dbReference type="ARBA" id="ARBA00022723"/>
    </source>
</evidence>
<dbReference type="PROSITE" id="PS51462">
    <property type="entry name" value="NUDIX"/>
    <property type="match status" value="1"/>
</dbReference>
<dbReference type="GO" id="GO:0035529">
    <property type="term" value="F:NADH pyrophosphatase activity"/>
    <property type="evidence" value="ECO:0007669"/>
    <property type="project" value="TreeGrafter"/>
</dbReference>
<dbReference type="GO" id="GO:0005829">
    <property type="term" value="C:cytosol"/>
    <property type="evidence" value="ECO:0007669"/>
    <property type="project" value="TreeGrafter"/>
</dbReference>
<dbReference type="PANTHER" id="PTHR42904">
    <property type="entry name" value="NUDIX HYDROLASE, NUDC SUBFAMILY"/>
    <property type="match status" value="1"/>
</dbReference>
<dbReference type="InterPro" id="IPR015376">
    <property type="entry name" value="Znr_NADH_PPase"/>
</dbReference>
<dbReference type="PANTHER" id="PTHR42904:SF6">
    <property type="entry name" value="NAD-CAPPED RNA HYDROLASE NUDT12"/>
    <property type="match status" value="1"/>
</dbReference>
<evidence type="ECO:0000313" key="12">
    <source>
        <dbReference type="Proteomes" id="UP000718012"/>
    </source>
</evidence>
<dbReference type="InterPro" id="IPR050241">
    <property type="entry name" value="NAD-cap_RNA_hydrolase_NudC"/>
</dbReference>
<keyword evidence="6 11" id="KW-0378">Hydrolase</keyword>
<feature type="domain" description="Nudix hydrolase" evidence="10">
    <location>
        <begin position="78"/>
        <end position="201"/>
    </location>
</feature>
<dbReference type="SUPFAM" id="SSF55811">
    <property type="entry name" value="Nudix"/>
    <property type="match status" value="1"/>
</dbReference>
<dbReference type="InterPro" id="IPR000086">
    <property type="entry name" value="NUDIX_hydrolase_dom"/>
</dbReference>
<feature type="non-terminal residue" evidence="11">
    <location>
        <position position="1"/>
    </location>
</feature>
<dbReference type="Pfam" id="PF00293">
    <property type="entry name" value="NUDIX"/>
    <property type="match status" value="1"/>
</dbReference>
<evidence type="ECO:0000256" key="4">
    <source>
        <dbReference type="ARBA" id="ARBA00012381"/>
    </source>
</evidence>
<dbReference type="FunFam" id="3.90.79.10:FF:000051">
    <property type="entry name" value="Probable NADH pyrophosphatase"/>
    <property type="match status" value="1"/>
</dbReference>
<dbReference type="GO" id="GO:0006742">
    <property type="term" value="P:NADP+ catabolic process"/>
    <property type="evidence" value="ECO:0007669"/>
    <property type="project" value="TreeGrafter"/>
</dbReference>
<evidence type="ECO:0000313" key="11">
    <source>
        <dbReference type="EMBL" id="HJF07801.1"/>
    </source>
</evidence>
<evidence type="ECO:0000256" key="8">
    <source>
        <dbReference type="ARBA" id="ARBA00023027"/>
    </source>
</evidence>
<evidence type="ECO:0000256" key="6">
    <source>
        <dbReference type="ARBA" id="ARBA00022801"/>
    </source>
</evidence>
<evidence type="ECO:0000256" key="2">
    <source>
        <dbReference type="ARBA" id="ARBA00001947"/>
    </source>
</evidence>
<name>A0A921FCZ3_9BACT</name>
<evidence type="ECO:0000256" key="3">
    <source>
        <dbReference type="ARBA" id="ARBA00009595"/>
    </source>
</evidence>
<reference evidence="11" key="2">
    <citation type="submission" date="2021-09" db="EMBL/GenBank/DDBJ databases">
        <authorList>
            <person name="Gilroy R."/>
        </authorList>
    </citation>
    <scope>NUCLEOTIDE SEQUENCE</scope>
    <source>
        <strain evidence="11">CHK165-8395</strain>
    </source>
</reference>
<dbReference type="EMBL" id="DYXD01000143">
    <property type="protein sequence ID" value="HJF07801.1"/>
    <property type="molecule type" value="Genomic_DNA"/>
</dbReference>
<keyword evidence="5" id="KW-0479">Metal-binding</keyword>
<evidence type="ECO:0000256" key="7">
    <source>
        <dbReference type="ARBA" id="ARBA00022842"/>
    </source>
</evidence>